<keyword evidence="4" id="KW-1185">Reference proteome</keyword>
<gene>
    <name evidence="3" type="ORF">EJB05_06310</name>
</gene>
<dbReference type="Proteomes" id="UP000324897">
    <property type="component" value="Chromosome 5"/>
</dbReference>
<dbReference type="InterPro" id="IPR036047">
    <property type="entry name" value="F-box-like_dom_sf"/>
</dbReference>
<evidence type="ECO:0000313" key="4">
    <source>
        <dbReference type="Proteomes" id="UP000324897"/>
    </source>
</evidence>
<sequence>MEQCITLTGDMDSGDPELKRPEPGPGPEVIYCNILPRLPFWTLAHLAAVCKTWRDLILRDATFAAMQA</sequence>
<feature type="region of interest" description="Disordered" evidence="1">
    <location>
        <begin position="1"/>
        <end position="24"/>
    </location>
</feature>
<evidence type="ECO:0000259" key="2">
    <source>
        <dbReference type="Pfam" id="PF12937"/>
    </source>
</evidence>
<dbReference type="AlphaFoldDB" id="A0A5J9WFE0"/>
<name>A0A5J9WFE0_9POAL</name>
<proteinExistence type="predicted"/>
<dbReference type="EMBL" id="RWGY01000004">
    <property type="protein sequence ID" value="TVU46753.1"/>
    <property type="molecule type" value="Genomic_DNA"/>
</dbReference>
<feature type="domain" description="F-box" evidence="2">
    <location>
        <begin position="27"/>
        <end position="60"/>
    </location>
</feature>
<dbReference type="Gene3D" id="1.20.1280.50">
    <property type="match status" value="1"/>
</dbReference>
<dbReference type="InterPro" id="IPR001810">
    <property type="entry name" value="F-box_dom"/>
</dbReference>
<protein>
    <recommendedName>
        <fullName evidence="2">F-box domain-containing protein</fullName>
    </recommendedName>
</protein>
<dbReference type="Pfam" id="PF12937">
    <property type="entry name" value="F-box-like"/>
    <property type="match status" value="1"/>
</dbReference>
<dbReference type="OrthoDB" id="666648at2759"/>
<evidence type="ECO:0000313" key="3">
    <source>
        <dbReference type="EMBL" id="TVU46753.1"/>
    </source>
</evidence>
<dbReference type="SUPFAM" id="SSF81383">
    <property type="entry name" value="F-box domain"/>
    <property type="match status" value="1"/>
</dbReference>
<dbReference type="CDD" id="cd09917">
    <property type="entry name" value="F-box_SF"/>
    <property type="match status" value="1"/>
</dbReference>
<accession>A0A5J9WFE0</accession>
<comment type="caution">
    <text evidence="3">The sequence shown here is derived from an EMBL/GenBank/DDBJ whole genome shotgun (WGS) entry which is preliminary data.</text>
</comment>
<organism evidence="3 4">
    <name type="scientific">Eragrostis curvula</name>
    <name type="common">weeping love grass</name>
    <dbReference type="NCBI Taxonomy" id="38414"/>
    <lineage>
        <taxon>Eukaryota</taxon>
        <taxon>Viridiplantae</taxon>
        <taxon>Streptophyta</taxon>
        <taxon>Embryophyta</taxon>
        <taxon>Tracheophyta</taxon>
        <taxon>Spermatophyta</taxon>
        <taxon>Magnoliopsida</taxon>
        <taxon>Liliopsida</taxon>
        <taxon>Poales</taxon>
        <taxon>Poaceae</taxon>
        <taxon>PACMAD clade</taxon>
        <taxon>Chloridoideae</taxon>
        <taxon>Eragrostideae</taxon>
        <taxon>Eragrostidinae</taxon>
        <taxon>Eragrostis</taxon>
    </lineage>
</organism>
<dbReference type="Gramene" id="TVU46753">
    <property type="protein sequence ID" value="TVU46753"/>
    <property type="gene ID" value="EJB05_06310"/>
</dbReference>
<evidence type="ECO:0000256" key="1">
    <source>
        <dbReference type="SAM" id="MobiDB-lite"/>
    </source>
</evidence>
<reference evidence="3 4" key="1">
    <citation type="journal article" date="2019" name="Sci. Rep.">
        <title>A high-quality genome of Eragrostis curvula grass provides insights into Poaceae evolution and supports new strategies to enhance forage quality.</title>
        <authorList>
            <person name="Carballo J."/>
            <person name="Santos B.A.C.M."/>
            <person name="Zappacosta D."/>
            <person name="Garbus I."/>
            <person name="Selva J.P."/>
            <person name="Gallo C.A."/>
            <person name="Diaz A."/>
            <person name="Albertini E."/>
            <person name="Caccamo M."/>
            <person name="Echenique V."/>
        </authorList>
    </citation>
    <scope>NUCLEOTIDE SEQUENCE [LARGE SCALE GENOMIC DNA]</scope>
    <source>
        <strain evidence="4">cv. Victoria</strain>
        <tissue evidence="3">Leaf</tissue>
    </source>
</reference>